<keyword evidence="2 5" id="KW-0732">Signal</keyword>
<evidence type="ECO:0000256" key="1">
    <source>
        <dbReference type="ARBA" id="ARBA00010062"/>
    </source>
</evidence>
<evidence type="ECO:0000256" key="2">
    <source>
        <dbReference type="ARBA" id="ARBA00022729"/>
    </source>
</evidence>
<reference evidence="7 8" key="1">
    <citation type="submission" date="2022-02" db="EMBL/GenBank/DDBJ databases">
        <title>Draft genome sequence of Mezorhizobium retamae strain IRAMC:0171 isolated from Retama raetam nodules.</title>
        <authorList>
            <person name="Bengaied R."/>
            <person name="Sbissi I."/>
            <person name="Huber K."/>
            <person name="Ghodbane F."/>
            <person name="Nouioui I."/>
            <person name="Tarhouni M."/>
            <person name="Gtari M."/>
        </authorList>
    </citation>
    <scope>NUCLEOTIDE SEQUENCE [LARGE SCALE GENOMIC DNA]</scope>
    <source>
        <strain evidence="7 8">IRAMC:0171</strain>
    </source>
</reference>
<dbReference type="Proteomes" id="UP001201701">
    <property type="component" value="Unassembled WGS sequence"/>
</dbReference>
<evidence type="ECO:0000259" key="6">
    <source>
        <dbReference type="Pfam" id="PF13458"/>
    </source>
</evidence>
<organism evidence="7 8">
    <name type="scientific">Mesorhizobium retamae</name>
    <dbReference type="NCBI Taxonomy" id="2912854"/>
    <lineage>
        <taxon>Bacteria</taxon>
        <taxon>Pseudomonadati</taxon>
        <taxon>Pseudomonadota</taxon>
        <taxon>Alphaproteobacteria</taxon>
        <taxon>Hyphomicrobiales</taxon>
        <taxon>Phyllobacteriaceae</taxon>
        <taxon>Mesorhizobium</taxon>
    </lineage>
</organism>
<dbReference type="InterPro" id="IPR028081">
    <property type="entry name" value="Leu-bd"/>
</dbReference>
<dbReference type="SUPFAM" id="SSF53822">
    <property type="entry name" value="Periplasmic binding protein-like I"/>
    <property type="match status" value="1"/>
</dbReference>
<evidence type="ECO:0000313" key="8">
    <source>
        <dbReference type="Proteomes" id="UP001201701"/>
    </source>
</evidence>
<proteinExistence type="inferred from homology"/>
<feature type="compositionally biased region" description="Polar residues" evidence="4">
    <location>
        <begin position="42"/>
        <end position="66"/>
    </location>
</feature>
<keyword evidence="3" id="KW-0029">Amino-acid transport</keyword>
<evidence type="ECO:0000256" key="3">
    <source>
        <dbReference type="ARBA" id="ARBA00022970"/>
    </source>
</evidence>
<feature type="region of interest" description="Disordered" evidence="4">
    <location>
        <begin position="34"/>
        <end position="66"/>
    </location>
</feature>
<keyword evidence="3" id="KW-0813">Transport</keyword>
<accession>A0ABS9QIB9</accession>
<dbReference type="PROSITE" id="PS51257">
    <property type="entry name" value="PROKAR_LIPOPROTEIN"/>
    <property type="match status" value="1"/>
</dbReference>
<feature type="signal peptide" evidence="5">
    <location>
        <begin position="1"/>
        <end position="32"/>
    </location>
</feature>
<dbReference type="Pfam" id="PF13458">
    <property type="entry name" value="Peripla_BP_6"/>
    <property type="match status" value="1"/>
</dbReference>
<feature type="domain" description="Leucine-binding protein" evidence="6">
    <location>
        <begin position="71"/>
        <end position="391"/>
    </location>
</feature>
<sequence>MQSKSGLFGSSRGMLLAALPVLALVACQSKTAGDVLDPGGASSETKSASENPTSPAGSLPGSQTLGNGETRVSMLLPLSAGGAIGEKGRRMSDAAKLAMSDLGNQYITLSIQDTRGDSTVAKDLVVKAMAAGAKVIIGPVELDAAQRLTSISGPTRPPVLVLAENFSGAPSLYAMALNEADSAAAGAAAIAQKGKRKFVLFVAKGPIAGAIEKRVVNGLSITGASLALTVPFDPATGAEKAAADMLATVATPEGVVIAIGDASPLPILRALKAQGISPDKVAIVGTARWLEQPLADPLLQGVYVAALDKNETGPIADRFKATYGYAPDVNAIYAYDSVALTAGIAGAMGPKGFTRQVIENRNGFRGSTGVFHFRADGASERAMSLYRIEKGAARKVANSVSGY</sequence>
<evidence type="ECO:0000313" key="7">
    <source>
        <dbReference type="EMBL" id="MCG7507136.1"/>
    </source>
</evidence>
<gene>
    <name evidence="7" type="ORF">L4923_19080</name>
</gene>
<name>A0ABS9QIB9_9HYPH</name>
<dbReference type="PANTHER" id="PTHR30483:SF6">
    <property type="entry name" value="PERIPLASMIC BINDING PROTEIN OF ABC TRANSPORTER FOR NATURAL AMINO ACIDS"/>
    <property type="match status" value="1"/>
</dbReference>
<evidence type="ECO:0000256" key="4">
    <source>
        <dbReference type="SAM" id="MobiDB-lite"/>
    </source>
</evidence>
<dbReference type="Gene3D" id="3.40.50.2300">
    <property type="match status" value="2"/>
</dbReference>
<protein>
    <submittedName>
        <fullName evidence="7">ABC transporter substrate-binding protein</fullName>
    </submittedName>
</protein>
<dbReference type="EMBL" id="JAKREW010000021">
    <property type="protein sequence ID" value="MCG7507136.1"/>
    <property type="molecule type" value="Genomic_DNA"/>
</dbReference>
<evidence type="ECO:0000256" key="5">
    <source>
        <dbReference type="SAM" id="SignalP"/>
    </source>
</evidence>
<dbReference type="RefSeq" id="WP_239367997.1">
    <property type="nucleotide sequence ID" value="NZ_JAKREW010000021.1"/>
</dbReference>
<comment type="caution">
    <text evidence="7">The sequence shown here is derived from an EMBL/GenBank/DDBJ whole genome shotgun (WGS) entry which is preliminary data.</text>
</comment>
<keyword evidence="8" id="KW-1185">Reference proteome</keyword>
<feature type="chain" id="PRO_5047528685" evidence="5">
    <location>
        <begin position="33"/>
        <end position="403"/>
    </location>
</feature>
<dbReference type="InterPro" id="IPR051010">
    <property type="entry name" value="BCAA_transport"/>
</dbReference>
<dbReference type="InterPro" id="IPR028082">
    <property type="entry name" value="Peripla_BP_I"/>
</dbReference>
<dbReference type="PANTHER" id="PTHR30483">
    <property type="entry name" value="LEUCINE-SPECIFIC-BINDING PROTEIN"/>
    <property type="match status" value="1"/>
</dbReference>
<comment type="similarity">
    <text evidence="1">Belongs to the leucine-binding protein family.</text>
</comment>